<gene>
    <name evidence="2" type="ORF">LF1_32650</name>
</gene>
<dbReference type="InterPro" id="IPR014718">
    <property type="entry name" value="GH-type_carb-bd"/>
</dbReference>
<evidence type="ECO:0008006" key="4">
    <source>
        <dbReference type="Google" id="ProtNLM"/>
    </source>
</evidence>
<feature type="region of interest" description="Disordered" evidence="1">
    <location>
        <begin position="373"/>
        <end position="392"/>
    </location>
</feature>
<proteinExistence type="predicted"/>
<comment type="caution">
    <text evidence="2">The sequence shown here is derived from an EMBL/GenBank/DDBJ whole genome shotgun (WGS) entry which is preliminary data.</text>
</comment>
<dbReference type="CDD" id="cd09023">
    <property type="entry name" value="Aldose_epim_Ec_c4013"/>
    <property type="match status" value="1"/>
</dbReference>
<evidence type="ECO:0000313" key="3">
    <source>
        <dbReference type="Proteomes" id="UP000322699"/>
    </source>
</evidence>
<dbReference type="AlphaFoldDB" id="A0A5B1CN74"/>
<evidence type="ECO:0000256" key="1">
    <source>
        <dbReference type="SAM" id="MobiDB-lite"/>
    </source>
</evidence>
<keyword evidence="3" id="KW-1185">Reference proteome</keyword>
<dbReference type="RefSeq" id="WP_068262161.1">
    <property type="nucleotide sequence ID" value="NZ_LWSK01000033.1"/>
</dbReference>
<dbReference type="InterPro" id="IPR027839">
    <property type="entry name" value="DUF4432"/>
</dbReference>
<dbReference type="GO" id="GO:0030246">
    <property type="term" value="F:carbohydrate binding"/>
    <property type="evidence" value="ECO:0007669"/>
    <property type="project" value="InterPro"/>
</dbReference>
<dbReference type="EMBL" id="VRLW01000001">
    <property type="protein sequence ID" value="KAA1260724.1"/>
    <property type="molecule type" value="Genomic_DNA"/>
</dbReference>
<dbReference type="Gene3D" id="2.70.98.10">
    <property type="match status" value="1"/>
</dbReference>
<reference evidence="2 3" key="1">
    <citation type="submission" date="2019-08" db="EMBL/GenBank/DDBJ databases">
        <title>Deep-cultivation of Planctomycetes and their phenomic and genomic characterization uncovers novel biology.</title>
        <authorList>
            <person name="Wiegand S."/>
            <person name="Jogler M."/>
            <person name="Boedeker C."/>
            <person name="Pinto D."/>
            <person name="Vollmers J."/>
            <person name="Rivas-Marin E."/>
            <person name="Kohn T."/>
            <person name="Peeters S.H."/>
            <person name="Heuer A."/>
            <person name="Rast P."/>
            <person name="Oberbeckmann S."/>
            <person name="Bunk B."/>
            <person name="Jeske O."/>
            <person name="Meyerdierks A."/>
            <person name="Storesund J.E."/>
            <person name="Kallscheuer N."/>
            <person name="Luecker S."/>
            <person name="Lage O.M."/>
            <person name="Pohl T."/>
            <person name="Merkel B.J."/>
            <person name="Hornburger P."/>
            <person name="Mueller R.-W."/>
            <person name="Bruemmer F."/>
            <person name="Labrenz M."/>
            <person name="Spormann A.M."/>
            <person name="Op Den Camp H."/>
            <person name="Overmann J."/>
            <person name="Amann R."/>
            <person name="Jetten M.S.M."/>
            <person name="Mascher T."/>
            <person name="Medema M.H."/>
            <person name="Devos D.P."/>
            <person name="Kaster A.-K."/>
            <person name="Ovreas L."/>
            <person name="Rohde M."/>
            <person name="Galperin M.Y."/>
            <person name="Jogler C."/>
        </authorList>
    </citation>
    <scope>NUCLEOTIDE SEQUENCE [LARGE SCALE GENOMIC DNA]</scope>
    <source>
        <strain evidence="2 3">LF1</strain>
    </source>
</reference>
<sequence>MPTKTLTQRVLGPRHENIQWDESSSLTMQVETRSGMIKTRYGKFVGGASDGVEVLEVDTGETTTMILPTRGMSIWRMRSSGIDFAWQSPVAGPIHPDHVPTFDPSGLGWLEGFDELVVRCGLESNGAPQFDDNGQLVYPLHGRIAGTPAAGLSIEYDEASGRLEVIGEMVESRLFFKRLRLRSRIRFHAGSDDVELLDDVTNDLAGPASMQLLYHINVGTPVLTEGAVVEAAIESLAPKDALSASEIETWNQVGPPQDGFAERVYFARLQADENNVTTTMLRSADQESGMAVSFNVTGLPRFILWKNTAAISDGYVVGMEPATNYPNVRQFEQEQGRVVELAGGETKSFRVTLHPLTTKERVTEFGQKIEKLREEKPAEVHATPRPGWTPGA</sequence>
<evidence type="ECO:0000313" key="2">
    <source>
        <dbReference type="EMBL" id="KAA1260724.1"/>
    </source>
</evidence>
<organism evidence="2 3">
    <name type="scientific">Rubripirellula obstinata</name>
    <dbReference type="NCBI Taxonomy" id="406547"/>
    <lineage>
        <taxon>Bacteria</taxon>
        <taxon>Pseudomonadati</taxon>
        <taxon>Planctomycetota</taxon>
        <taxon>Planctomycetia</taxon>
        <taxon>Pirellulales</taxon>
        <taxon>Pirellulaceae</taxon>
        <taxon>Rubripirellula</taxon>
    </lineage>
</organism>
<name>A0A5B1CN74_9BACT</name>
<protein>
    <recommendedName>
        <fullName evidence="4">DUF4432 domain-containing protein</fullName>
    </recommendedName>
</protein>
<accession>A0A5B1CN74</accession>
<dbReference type="Pfam" id="PF14486">
    <property type="entry name" value="DUF4432"/>
    <property type="match status" value="1"/>
</dbReference>
<dbReference type="Proteomes" id="UP000322699">
    <property type="component" value="Unassembled WGS sequence"/>
</dbReference>
<dbReference type="OrthoDB" id="6183686at2"/>